<protein>
    <submittedName>
        <fullName evidence="1">Glycerol-3-phosphate responsive antiterminator</fullName>
    </submittedName>
</protein>
<proteinExistence type="predicted"/>
<dbReference type="RefSeq" id="WP_101540288.1">
    <property type="nucleotide sequence ID" value="NZ_CALTZC010000020.1"/>
</dbReference>
<organism evidence="1 2">
    <name type="scientific">Anaerococcus octavius</name>
    <dbReference type="NCBI Taxonomy" id="54007"/>
    <lineage>
        <taxon>Bacteria</taxon>
        <taxon>Bacillati</taxon>
        <taxon>Bacillota</taxon>
        <taxon>Tissierellia</taxon>
        <taxon>Tissierellales</taxon>
        <taxon>Peptoniphilaceae</taxon>
        <taxon>Anaerococcus</taxon>
    </lineage>
</organism>
<dbReference type="GO" id="GO:0006071">
    <property type="term" value="P:glycerol metabolic process"/>
    <property type="evidence" value="ECO:0007669"/>
    <property type="project" value="InterPro"/>
</dbReference>
<sequence length="189" mass="21083">MTNESIFEELYTNPVIMAIKNNKDFNKCLDSENKIVFVLYGNLETIPMIVKKLKAHGKIVIVHEDLIEGLSSSTFAASFIKKYTEADGVISTKPANVIYARKLGLFAVLRFFVFDSMSYENMKQTIKDINCDIIEILPGVMPNTIVDIKKRTNIPIVAGGLITSKDEVMAAINSGALAISSSNYYVWQM</sequence>
<dbReference type="SUPFAM" id="SSF110391">
    <property type="entry name" value="GlpP-like"/>
    <property type="match status" value="1"/>
</dbReference>
<dbReference type="InterPro" id="IPR006699">
    <property type="entry name" value="GlpP"/>
</dbReference>
<dbReference type="EMBL" id="PKGS01000003">
    <property type="protein sequence ID" value="PKZ16627.1"/>
    <property type="molecule type" value="Genomic_DNA"/>
</dbReference>
<keyword evidence="2" id="KW-1185">Reference proteome</keyword>
<dbReference type="Gene3D" id="3.20.20.70">
    <property type="entry name" value="Aldolase class I"/>
    <property type="match status" value="1"/>
</dbReference>
<dbReference type="GO" id="GO:0006355">
    <property type="term" value="P:regulation of DNA-templated transcription"/>
    <property type="evidence" value="ECO:0007669"/>
    <property type="project" value="InterPro"/>
</dbReference>
<dbReference type="Proteomes" id="UP000234335">
    <property type="component" value="Unassembled WGS sequence"/>
</dbReference>
<dbReference type="PANTHER" id="PTHR35787:SF1">
    <property type="entry name" value="GLYCEROL UPTAKE OPERON ANTITERMINATOR REGULATORY PROTEIN"/>
    <property type="match status" value="1"/>
</dbReference>
<dbReference type="InterPro" id="IPR013785">
    <property type="entry name" value="Aldolase_TIM"/>
</dbReference>
<dbReference type="PIRSF" id="PIRSF016897">
    <property type="entry name" value="GlpP"/>
    <property type="match status" value="1"/>
</dbReference>
<dbReference type="PANTHER" id="PTHR35787">
    <property type="entry name" value="GLYCEROL UPTAKE OPERON ANTITERMINATOR REGULATORY PROTEIN"/>
    <property type="match status" value="1"/>
</dbReference>
<evidence type="ECO:0000313" key="1">
    <source>
        <dbReference type="EMBL" id="PKZ16627.1"/>
    </source>
</evidence>
<comment type="caution">
    <text evidence="1">The sequence shown here is derived from an EMBL/GenBank/DDBJ whole genome shotgun (WGS) entry which is preliminary data.</text>
</comment>
<reference evidence="1 2" key="1">
    <citation type="submission" date="2017-12" db="EMBL/GenBank/DDBJ databases">
        <title>Phylogenetic diversity of female urinary microbiome.</title>
        <authorList>
            <person name="Thomas-White K."/>
            <person name="Wolfe A.J."/>
        </authorList>
    </citation>
    <scope>NUCLEOTIDE SEQUENCE [LARGE SCALE GENOMIC DNA]</scope>
    <source>
        <strain evidence="1 2">UMB0119</strain>
    </source>
</reference>
<gene>
    <name evidence="1" type="ORF">CYJ34_05365</name>
</gene>
<name>A0A2I1M968_9FIRM</name>
<accession>A0A2I1M968</accession>
<dbReference type="Pfam" id="PF04309">
    <property type="entry name" value="G3P_antiterm"/>
    <property type="match status" value="1"/>
</dbReference>
<dbReference type="AlphaFoldDB" id="A0A2I1M968"/>
<evidence type="ECO:0000313" key="2">
    <source>
        <dbReference type="Proteomes" id="UP000234335"/>
    </source>
</evidence>